<name>A0A4U6T5M9_SETVI</name>
<gene>
    <name evidence="2" type="ORF">SEVIR_9G384200v2</name>
</gene>
<feature type="compositionally biased region" description="Basic and acidic residues" evidence="1">
    <location>
        <begin position="58"/>
        <end position="67"/>
    </location>
</feature>
<dbReference type="Proteomes" id="UP000298652">
    <property type="component" value="Chromosome 9"/>
</dbReference>
<reference evidence="2" key="1">
    <citation type="submission" date="2019-03" db="EMBL/GenBank/DDBJ databases">
        <title>WGS assembly of Setaria viridis.</title>
        <authorList>
            <person name="Huang P."/>
            <person name="Jenkins J."/>
            <person name="Grimwood J."/>
            <person name="Barry K."/>
            <person name="Healey A."/>
            <person name="Mamidi S."/>
            <person name="Sreedasyam A."/>
            <person name="Shu S."/>
            <person name="Feldman M."/>
            <person name="Wu J."/>
            <person name="Yu Y."/>
            <person name="Chen C."/>
            <person name="Johnson J."/>
            <person name="Rokhsar D."/>
            <person name="Baxter I."/>
            <person name="Schmutz J."/>
            <person name="Brutnell T."/>
            <person name="Kellogg E."/>
        </authorList>
    </citation>
    <scope>NUCLEOTIDE SEQUENCE [LARGE SCALE GENOMIC DNA]</scope>
</reference>
<dbReference type="AlphaFoldDB" id="A0A4U6T5M9"/>
<evidence type="ECO:0000313" key="3">
    <source>
        <dbReference type="Proteomes" id="UP000298652"/>
    </source>
</evidence>
<sequence length="129" mass="14260">MAGPPPAGAPGNAAGVVPRVMSRAELVRLWEDLIDQDPEAAEELFFDALLRDARAEYGRRTRKVEEGKDGDEEERRRARVFRPWEPPAPGGSAMPPPVKRAVVLGLRAPPHLARKQERTPSEPNKPRAV</sequence>
<keyword evidence="3" id="KW-1185">Reference proteome</keyword>
<accession>A0A4U6T5M9</accession>
<dbReference type="EMBL" id="CM016560">
    <property type="protein sequence ID" value="TKV95778.1"/>
    <property type="molecule type" value="Genomic_DNA"/>
</dbReference>
<feature type="compositionally biased region" description="Pro residues" evidence="1">
    <location>
        <begin position="84"/>
        <end position="98"/>
    </location>
</feature>
<feature type="region of interest" description="Disordered" evidence="1">
    <location>
        <begin position="58"/>
        <end position="129"/>
    </location>
</feature>
<organism evidence="2 3">
    <name type="scientific">Setaria viridis</name>
    <name type="common">Green bristlegrass</name>
    <name type="synonym">Setaria italica subsp. viridis</name>
    <dbReference type="NCBI Taxonomy" id="4556"/>
    <lineage>
        <taxon>Eukaryota</taxon>
        <taxon>Viridiplantae</taxon>
        <taxon>Streptophyta</taxon>
        <taxon>Embryophyta</taxon>
        <taxon>Tracheophyta</taxon>
        <taxon>Spermatophyta</taxon>
        <taxon>Magnoliopsida</taxon>
        <taxon>Liliopsida</taxon>
        <taxon>Poales</taxon>
        <taxon>Poaceae</taxon>
        <taxon>PACMAD clade</taxon>
        <taxon>Panicoideae</taxon>
        <taxon>Panicodae</taxon>
        <taxon>Paniceae</taxon>
        <taxon>Cenchrinae</taxon>
        <taxon>Setaria</taxon>
    </lineage>
</organism>
<dbReference type="OMA" id="AMELFMT"/>
<evidence type="ECO:0000313" key="2">
    <source>
        <dbReference type="EMBL" id="TKV95778.1"/>
    </source>
</evidence>
<proteinExistence type="predicted"/>
<evidence type="ECO:0000256" key="1">
    <source>
        <dbReference type="SAM" id="MobiDB-lite"/>
    </source>
</evidence>
<dbReference type="Gramene" id="TKV95778">
    <property type="protein sequence ID" value="TKV95778"/>
    <property type="gene ID" value="SEVIR_9G384200v2"/>
</dbReference>
<protein>
    <submittedName>
        <fullName evidence="2">Uncharacterized protein</fullName>
    </submittedName>
</protein>